<comment type="caution">
    <text evidence="1">The sequence shown here is derived from an EMBL/GenBank/DDBJ whole genome shotgun (WGS) entry which is preliminary data.</text>
</comment>
<name>A0ABV2HAH1_9HYPH</name>
<accession>A0ABV2HAH1</accession>
<proteinExistence type="predicted"/>
<dbReference type="RefSeq" id="WP_247245192.1">
    <property type="nucleotide sequence ID" value="NZ_JBEPLJ010000014.1"/>
</dbReference>
<reference evidence="1 2" key="1">
    <citation type="submission" date="2024-06" db="EMBL/GenBank/DDBJ databases">
        <title>Genomic Encyclopedia of Type Strains, Phase IV (KMG-IV): sequencing the most valuable type-strain genomes for metagenomic binning, comparative biology and taxonomic classification.</title>
        <authorList>
            <person name="Goeker M."/>
        </authorList>
    </citation>
    <scope>NUCLEOTIDE SEQUENCE [LARGE SCALE GENOMIC DNA]</scope>
    <source>
        <strain evidence="1 2">DSM 105042</strain>
    </source>
</reference>
<organism evidence="1 2">
    <name type="scientific">Pseudorhizobium tarimense</name>
    <dbReference type="NCBI Taxonomy" id="1079109"/>
    <lineage>
        <taxon>Bacteria</taxon>
        <taxon>Pseudomonadati</taxon>
        <taxon>Pseudomonadota</taxon>
        <taxon>Alphaproteobacteria</taxon>
        <taxon>Hyphomicrobiales</taxon>
        <taxon>Rhizobiaceae</taxon>
        <taxon>Rhizobium/Agrobacterium group</taxon>
        <taxon>Pseudorhizobium</taxon>
    </lineage>
</organism>
<keyword evidence="2" id="KW-1185">Reference proteome</keyword>
<dbReference type="EMBL" id="JBEPLJ010000014">
    <property type="protein sequence ID" value="MET3587541.1"/>
    <property type="molecule type" value="Genomic_DNA"/>
</dbReference>
<dbReference type="Pfam" id="PF06169">
    <property type="entry name" value="DUF982"/>
    <property type="match status" value="1"/>
</dbReference>
<evidence type="ECO:0000313" key="2">
    <source>
        <dbReference type="Proteomes" id="UP001549031"/>
    </source>
</evidence>
<evidence type="ECO:0000313" key="1">
    <source>
        <dbReference type="EMBL" id="MET3587541.1"/>
    </source>
</evidence>
<evidence type="ECO:0008006" key="3">
    <source>
        <dbReference type="Google" id="ProtNLM"/>
    </source>
</evidence>
<dbReference type="InterPro" id="IPR010385">
    <property type="entry name" value="DUF982"/>
</dbReference>
<gene>
    <name evidence="1" type="ORF">ABID21_003666</name>
</gene>
<protein>
    <recommendedName>
        <fullName evidence="3">DUF982 domain-containing protein</fullName>
    </recommendedName>
</protein>
<dbReference type="Gene3D" id="6.10.250.730">
    <property type="match status" value="1"/>
</dbReference>
<dbReference type="Proteomes" id="UP001549031">
    <property type="component" value="Unassembled WGS sequence"/>
</dbReference>
<sequence length="81" mass="8800">MQTTIWDSQIEIICQGGDHFKSVRTPRDAITCLTNNWPAPHSRSYAAAKRACMRALVGEVPASVAEAAFIKAAEEAGILKQ</sequence>